<dbReference type="PATRIC" id="fig|84531.7.peg.4585"/>
<reference evidence="1 2" key="1">
    <citation type="journal article" date="2015" name="BMC Genomics">
        <title>Comparative genomics and metabolic profiling of the genus Lysobacter.</title>
        <authorList>
            <person name="de Bruijn I."/>
            <person name="Cheng X."/>
            <person name="de Jager V."/>
            <person name="Exposito R.G."/>
            <person name="Watrous J."/>
            <person name="Patel N."/>
            <person name="Postma J."/>
            <person name="Dorrestein P.C."/>
            <person name="Kobayashi D."/>
            <person name="Raaijmakers J.M."/>
        </authorList>
    </citation>
    <scope>NUCLEOTIDE SEQUENCE [LARGE SCALE GENOMIC DNA]</scope>
    <source>
        <strain evidence="1 2">76</strain>
    </source>
</reference>
<accession>A0A0S2FF99</accession>
<dbReference type="KEGG" id="laq:GLA29479_4693"/>
<dbReference type="AlphaFoldDB" id="A0A0S2FF99"/>
<sequence length="163" mass="18965">MFRYIYESELGTCFDRYFDYIAGLKGAIDEALYAFVADVGRYDLRSKGSLHDAWLRRLTLTMSEIAEHPVRQNLHMELLGPYHDRVFHVYYGDVLSYSYCQQARRGSGQQDLLVHEFRLGAQGEFEHVFEFDDGLEISIVCRSMRFEEILLEVEAETETSPDA</sequence>
<dbReference type="Proteomes" id="UP000060787">
    <property type="component" value="Chromosome"/>
</dbReference>
<organism evidence="1 2">
    <name type="scientific">Lysobacter antibioticus</name>
    <dbReference type="NCBI Taxonomy" id="84531"/>
    <lineage>
        <taxon>Bacteria</taxon>
        <taxon>Pseudomonadati</taxon>
        <taxon>Pseudomonadota</taxon>
        <taxon>Gammaproteobacteria</taxon>
        <taxon>Lysobacterales</taxon>
        <taxon>Lysobacteraceae</taxon>
        <taxon>Lysobacter</taxon>
    </lineage>
</organism>
<keyword evidence="2" id="KW-1185">Reference proteome</keyword>
<evidence type="ECO:0000313" key="1">
    <source>
        <dbReference type="EMBL" id="ALN82194.1"/>
    </source>
</evidence>
<name>A0A0S2FF99_LYSAN</name>
<gene>
    <name evidence="1" type="ORF">LA76x_4078</name>
</gene>
<evidence type="ECO:0000313" key="2">
    <source>
        <dbReference type="Proteomes" id="UP000060787"/>
    </source>
</evidence>
<protein>
    <submittedName>
        <fullName evidence="1">Uncharacterized protein</fullName>
    </submittedName>
</protein>
<dbReference type="KEGG" id="lab:LA76x_4078"/>
<proteinExistence type="predicted"/>
<dbReference type="EMBL" id="CP011129">
    <property type="protein sequence ID" value="ALN82194.1"/>
    <property type="molecule type" value="Genomic_DNA"/>
</dbReference>
<dbReference type="STRING" id="84531.LA76x_4078"/>